<gene>
    <name evidence="1" type="ORF">FYJ59_06425</name>
</gene>
<name>A0A6L5YHX1_9FIRM</name>
<keyword evidence="2" id="KW-1185">Reference proteome</keyword>
<accession>A0A6L5YHX1</accession>
<organism evidence="1 2">
    <name type="scientific">Waltera intestinalis</name>
    <dbReference type="NCBI Taxonomy" id="2606635"/>
    <lineage>
        <taxon>Bacteria</taxon>
        <taxon>Bacillati</taxon>
        <taxon>Bacillota</taxon>
        <taxon>Clostridia</taxon>
        <taxon>Lachnospirales</taxon>
        <taxon>Lachnospiraceae</taxon>
        <taxon>Waltera</taxon>
    </lineage>
</organism>
<dbReference type="RefSeq" id="WP_154496010.1">
    <property type="nucleotide sequence ID" value="NZ_VUMU01000006.1"/>
</dbReference>
<sequence>MKFIDVTALSDASPSTDDNQSIGNIELFEAEHLQEDYGTTELNQFVLSGEKSILPDAPEDIAFWSEEQSRDDCTFESNPKLRIQFTAQHTSAAITLYFIDVPPAELVVIWYTLSGTKLISKTFYPDSLVYVCNNPVQNYGRIEIEFIRTAYPKRYVKLQYILYGKYIVWDKDMIKTGKVQEDIDVTSATIPINKADLSIVDVNNDFDIGNEEGAWKSIQKTQEVNLTEYRGGEWIPIGAFYVDDFSFAKNVATFKLIDGVGLMDKYTFYDGRIYINELAGNILQEVFAAAGITKYSIDDDVAKIQLTGYLGIQTCRKALQRICFACGAVADDSRSDTIKVYKPDRYVSSTVGTNRKLNGHTKVSLDQYISGVSIECKSYAIEDKTTDIYKGSLQAGDTRITFSEPYKPESITATAGTIRMVKTNYLIIHMEAAGECVISGRKYANTAFTYQKNVPLLEAGETESLKKFTDCTLYNAEKLPAIADSLLSYYALRKKVDMKYLEQQEQVGNWVNIESMNGSTSTTLIESQNVDLTGGYIAVAKCRGYSTVVTDPAYTGEIYAGERGLI</sequence>
<dbReference type="EMBL" id="VUMU01000006">
    <property type="protein sequence ID" value="MST57881.1"/>
    <property type="molecule type" value="Genomic_DNA"/>
</dbReference>
<dbReference type="Proteomes" id="UP000476055">
    <property type="component" value="Unassembled WGS sequence"/>
</dbReference>
<protein>
    <submittedName>
        <fullName evidence="1">Uncharacterized protein</fullName>
    </submittedName>
</protein>
<evidence type="ECO:0000313" key="1">
    <source>
        <dbReference type="EMBL" id="MST57881.1"/>
    </source>
</evidence>
<evidence type="ECO:0000313" key="2">
    <source>
        <dbReference type="Proteomes" id="UP000476055"/>
    </source>
</evidence>
<comment type="caution">
    <text evidence="1">The sequence shown here is derived from an EMBL/GenBank/DDBJ whole genome shotgun (WGS) entry which is preliminary data.</text>
</comment>
<dbReference type="AlphaFoldDB" id="A0A6L5YHX1"/>
<proteinExistence type="predicted"/>
<reference evidence="1 2" key="1">
    <citation type="submission" date="2019-08" db="EMBL/GenBank/DDBJ databases">
        <title>In-depth cultivation of the pig gut microbiome towards novel bacterial diversity and tailored functional studies.</title>
        <authorList>
            <person name="Wylensek D."/>
            <person name="Hitch T.C.A."/>
            <person name="Clavel T."/>
        </authorList>
    </citation>
    <scope>NUCLEOTIDE SEQUENCE [LARGE SCALE GENOMIC DNA]</scope>
    <source>
        <strain evidence="1 2">WCA3-601-WT-6H</strain>
    </source>
</reference>